<dbReference type="PANTHER" id="PTHR31302:SF20">
    <property type="entry name" value="CONSERVED PROTEIN"/>
    <property type="match status" value="1"/>
</dbReference>
<dbReference type="Proteomes" id="UP000298358">
    <property type="component" value="Unassembled WGS sequence"/>
</dbReference>
<dbReference type="GO" id="GO:0009245">
    <property type="term" value="P:lipid A biosynthetic process"/>
    <property type="evidence" value="ECO:0007669"/>
    <property type="project" value="TreeGrafter"/>
</dbReference>
<evidence type="ECO:0000313" key="4">
    <source>
        <dbReference type="EMBL" id="TFU30469.1"/>
    </source>
</evidence>
<organism evidence="4 5">
    <name type="scientific">Microbacterium paludicola</name>
    <dbReference type="NCBI Taxonomy" id="300019"/>
    <lineage>
        <taxon>Bacteria</taxon>
        <taxon>Bacillati</taxon>
        <taxon>Actinomycetota</taxon>
        <taxon>Actinomycetes</taxon>
        <taxon>Micrococcales</taxon>
        <taxon>Microbacteriaceae</taxon>
        <taxon>Microbacterium</taxon>
    </lineage>
</organism>
<dbReference type="Pfam" id="PF00149">
    <property type="entry name" value="Metallophos"/>
    <property type="match status" value="1"/>
</dbReference>
<dbReference type="InterPro" id="IPR051158">
    <property type="entry name" value="Metallophosphoesterase_sf"/>
</dbReference>
<name>A0A4Y9FQ87_9MICO</name>
<feature type="domain" description="Calcineurin-like phosphoesterase" evidence="3">
    <location>
        <begin position="93"/>
        <end position="280"/>
    </location>
</feature>
<dbReference type="AlphaFoldDB" id="A0A4Y9FQ87"/>
<dbReference type="Gene3D" id="3.60.21.10">
    <property type="match status" value="1"/>
</dbReference>
<dbReference type="PANTHER" id="PTHR31302">
    <property type="entry name" value="TRANSMEMBRANE PROTEIN WITH METALLOPHOSPHOESTERASE DOMAIN-RELATED"/>
    <property type="match status" value="1"/>
</dbReference>
<dbReference type="InterPro" id="IPR004843">
    <property type="entry name" value="Calcineurin-like_PHP"/>
</dbReference>
<dbReference type="OrthoDB" id="9780884at2"/>
<evidence type="ECO:0000313" key="5">
    <source>
        <dbReference type="Proteomes" id="UP000298358"/>
    </source>
</evidence>
<dbReference type="GO" id="GO:0008758">
    <property type="term" value="F:UDP-2,3-diacylglucosamine hydrolase activity"/>
    <property type="evidence" value="ECO:0007669"/>
    <property type="project" value="TreeGrafter"/>
</dbReference>
<dbReference type="PROSITE" id="PS51318">
    <property type="entry name" value="TAT"/>
    <property type="match status" value="1"/>
</dbReference>
<reference evidence="4 5" key="1">
    <citation type="submission" date="2019-03" db="EMBL/GenBank/DDBJ databases">
        <title>Diversity of the mouse oral microbiome.</title>
        <authorList>
            <person name="Joseph S."/>
            <person name="Aduse-Opoku J."/>
            <person name="Curtis M."/>
            <person name="Wade W."/>
            <person name="Hashim A."/>
        </authorList>
    </citation>
    <scope>NUCLEOTIDE SEQUENCE [LARGE SCALE GENOMIC DNA]</scope>
    <source>
        <strain evidence="4 5">P1012</strain>
    </source>
</reference>
<protein>
    <submittedName>
        <fullName evidence="4">Metallophosphoesterase</fullName>
    </submittedName>
</protein>
<keyword evidence="2" id="KW-0472">Membrane</keyword>
<dbReference type="InterPro" id="IPR006311">
    <property type="entry name" value="TAT_signal"/>
</dbReference>
<feature type="region of interest" description="Disordered" evidence="1">
    <location>
        <begin position="1"/>
        <end position="36"/>
    </location>
</feature>
<accession>A0A4Y9FQ87</accession>
<dbReference type="EMBL" id="SPQB01000060">
    <property type="protein sequence ID" value="TFU30469.1"/>
    <property type="molecule type" value="Genomic_DNA"/>
</dbReference>
<feature type="compositionally biased region" description="Basic residues" evidence="1">
    <location>
        <begin position="10"/>
        <end position="24"/>
    </location>
</feature>
<dbReference type="SUPFAM" id="SSF56300">
    <property type="entry name" value="Metallo-dependent phosphatases"/>
    <property type="match status" value="1"/>
</dbReference>
<keyword evidence="2" id="KW-0812">Transmembrane</keyword>
<evidence type="ECO:0000256" key="1">
    <source>
        <dbReference type="SAM" id="MobiDB-lite"/>
    </source>
</evidence>
<comment type="caution">
    <text evidence="4">The sequence shown here is derived from an EMBL/GenBank/DDBJ whole genome shotgun (WGS) entry which is preliminary data.</text>
</comment>
<feature type="transmembrane region" description="Helical" evidence="2">
    <location>
        <begin position="47"/>
        <end position="70"/>
    </location>
</feature>
<dbReference type="GO" id="GO:0016020">
    <property type="term" value="C:membrane"/>
    <property type="evidence" value="ECO:0007669"/>
    <property type="project" value="GOC"/>
</dbReference>
<dbReference type="InterPro" id="IPR029052">
    <property type="entry name" value="Metallo-depent_PP-like"/>
</dbReference>
<evidence type="ECO:0000256" key="2">
    <source>
        <dbReference type="SAM" id="Phobius"/>
    </source>
</evidence>
<gene>
    <name evidence="4" type="ORF">E4U02_14610</name>
</gene>
<proteinExistence type="predicted"/>
<keyword evidence="5" id="KW-1185">Reference proteome</keyword>
<keyword evidence="2" id="KW-1133">Transmembrane helix</keyword>
<sequence>MREVEERRSRPGHRHVPRGRRGAHAGRDSDGELRSPQVRRRRLVGSLARGAAALGAVAAAGAAAAVWGIGIERYLFTVRRHVIRMLEPGSAPIRILHISDAHMAPWQHRKQRWMAGLVSLRPDLVINTGDNLGHVDGIDGIREALSPLAGVPGVFVHGSNDMYGPGPRNPFLYFTGPSKCPPKAVRLDTASLDAFMTDDLGWHSVDNGAATVTVRGQRIRLFGVGDAHHGLDDMEAAAAALGEQPDAPLTLGVAHAPYRRVLDGFSDRGADVLFAGHTHGGQVRVPFYGALVANCDIPLRQARGLSTWAHRGRVVPLNVSAGLGHSIYAPVRFACRPEVSLITLAPRA</sequence>
<evidence type="ECO:0000259" key="3">
    <source>
        <dbReference type="Pfam" id="PF00149"/>
    </source>
</evidence>